<gene>
    <name evidence="1" type="ORF">FJ693_05635</name>
</gene>
<sequence length="161" mass="17372">MTAAFVAGVARARNVAAAHGVPAEHLQEHLDGIRDARARLRAATGVAVDAVLLHRAGRDVTALPRTRVAFWTGLPTETHPVVLWTPPDQWRWRFIDGIELSRVDLAAILEPTVIPVHDHPANAAIYPYAPVELRHAPGPHIVVERLTLTTHAAAVMATAAA</sequence>
<keyword evidence="2" id="KW-1185">Reference proteome</keyword>
<protein>
    <submittedName>
        <fullName evidence="1">Uncharacterized protein</fullName>
    </submittedName>
</protein>
<organism evidence="1 2">
    <name type="scientific">Georgenia yuyongxinii</name>
    <dbReference type="NCBI Taxonomy" id="2589797"/>
    <lineage>
        <taxon>Bacteria</taxon>
        <taxon>Bacillati</taxon>
        <taxon>Actinomycetota</taxon>
        <taxon>Actinomycetes</taxon>
        <taxon>Micrococcales</taxon>
        <taxon>Bogoriellaceae</taxon>
        <taxon>Georgenia</taxon>
    </lineage>
</organism>
<accession>A0A552WU83</accession>
<dbReference type="EMBL" id="VJXR01000010">
    <property type="protein sequence ID" value="TRW46408.1"/>
    <property type="molecule type" value="Genomic_DNA"/>
</dbReference>
<dbReference type="RefSeq" id="WP_143417552.1">
    <property type="nucleotide sequence ID" value="NZ_VJXR01000010.1"/>
</dbReference>
<reference evidence="1 2" key="1">
    <citation type="submission" date="2019-07" db="EMBL/GenBank/DDBJ databases">
        <title>Georgenia wutianyii sp. nov. and Georgenia *** sp. nov. isolated from plateau pika (Ochotona curzoniae) in the Qinghai-Tibet plateau of China.</title>
        <authorList>
            <person name="Tian Z."/>
        </authorList>
    </citation>
    <scope>NUCLEOTIDE SEQUENCE [LARGE SCALE GENOMIC DNA]</scope>
    <source>
        <strain evidence="1 2">Z446</strain>
    </source>
</reference>
<name>A0A552WU83_9MICO</name>
<evidence type="ECO:0000313" key="1">
    <source>
        <dbReference type="EMBL" id="TRW46408.1"/>
    </source>
</evidence>
<proteinExistence type="predicted"/>
<evidence type="ECO:0000313" key="2">
    <source>
        <dbReference type="Proteomes" id="UP000318693"/>
    </source>
</evidence>
<dbReference type="Proteomes" id="UP000318693">
    <property type="component" value="Unassembled WGS sequence"/>
</dbReference>
<comment type="caution">
    <text evidence="1">The sequence shown here is derived from an EMBL/GenBank/DDBJ whole genome shotgun (WGS) entry which is preliminary data.</text>
</comment>
<dbReference type="AlphaFoldDB" id="A0A552WU83"/>